<dbReference type="Gene3D" id="1.10.357.10">
    <property type="entry name" value="Tetracycline Repressor, domain 2"/>
    <property type="match status" value="1"/>
</dbReference>
<dbReference type="GO" id="GO:0000976">
    <property type="term" value="F:transcription cis-regulatory region binding"/>
    <property type="evidence" value="ECO:0007669"/>
    <property type="project" value="TreeGrafter"/>
</dbReference>
<evidence type="ECO:0000259" key="3">
    <source>
        <dbReference type="PROSITE" id="PS50977"/>
    </source>
</evidence>
<dbReference type="PANTHER" id="PTHR30055">
    <property type="entry name" value="HTH-TYPE TRANSCRIPTIONAL REGULATOR RUTR"/>
    <property type="match status" value="1"/>
</dbReference>
<name>A0A059FBJ8_9PROT</name>
<dbReference type="Pfam" id="PF00440">
    <property type="entry name" value="TetR_N"/>
    <property type="match status" value="1"/>
</dbReference>
<dbReference type="InterPro" id="IPR049513">
    <property type="entry name" value="TetR_C_40"/>
</dbReference>
<reference evidence="4 5" key="1">
    <citation type="journal article" date="2014" name="Antonie Van Leeuwenhoek">
        <title>Hyphomonas beringensis sp. nov. and Hyphomonas chukchiensis sp. nov., isolated from surface seawater of the Bering Sea and Chukchi Sea.</title>
        <authorList>
            <person name="Li C."/>
            <person name="Lai Q."/>
            <person name="Li G."/>
            <person name="Dong C."/>
            <person name="Wang J."/>
            <person name="Liao Y."/>
            <person name="Shao Z."/>
        </authorList>
    </citation>
    <scope>NUCLEOTIDE SEQUENCE [LARGE SCALE GENOMIC DNA]</scope>
    <source>
        <strain evidence="4 5">MHS-2</strain>
    </source>
</reference>
<dbReference type="OrthoDB" id="9811084at2"/>
<feature type="domain" description="HTH tetR-type" evidence="3">
    <location>
        <begin position="21"/>
        <end position="81"/>
    </location>
</feature>
<keyword evidence="1 2" id="KW-0238">DNA-binding</keyword>
<dbReference type="InterPro" id="IPR009057">
    <property type="entry name" value="Homeodomain-like_sf"/>
</dbReference>
<organism evidence="4 5">
    <name type="scientific">Hyphomonas johnsonii MHS-2</name>
    <dbReference type="NCBI Taxonomy" id="1280950"/>
    <lineage>
        <taxon>Bacteria</taxon>
        <taxon>Pseudomonadati</taxon>
        <taxon>Pseudomonadota</taxon>
        <taxon>Alphaproteobacteria</taxon>
        <taxon>Hyphomonadales</taxon>
        <taxon>Hyphomonadaceae</taxon>
        <taxon>Hyphomonas</taxon>
    </lineage>
</organism>
<dbReference type="PATRIC" id="fig|1280950.3.peg.3223"/>
<dbReference type="AlphaFoldDB" id="A0A059FBJ8"/>
<gene>
    <name evidence="4" type="ORF">HJO_16055</name>
</gene>
<dbReference type="STRING" id="1280950.HJO_16055"/>
<dbReference type="InterPro" id="IPR023772">
    <property type="entry name" value="DNA-bd_HTH_TetR-type_CS"/>
</dbReference>
<keyword evidence="5" id="KW-1185">Reference proteome</keyword>
<dbReference type="PROSITE" id="PS01081">
    <property type="entry name" value="HTH_TETR_1"/>
    <property type="match status" value="1"/>
</dbReference>
<evidence type="ECO:0000256" key="2">
    <source>
        <dbReference type="PROSITE-ProRule" id="PRU00335"/>
    </source>
</evidence>
<comment type="caution">
    <text evidence="4">The sequence shown here is derived from an EMBL/GenBank/DDBJ whole genome shotgun (WGS) entry which is preliminary data.</text>
</comment>
<evidence type="ECO:0000313" key="4">
    <source>
        <dbReference type="EMBL" id="KCZ87913.1"/>
    </source>
</evidence>
<evidence type="ECO:0000256" key="1">
    <source>
        <dbReference type="ARBA" id="ARBA00023125"/>
    </source>
</evidence>
<dbReference type="RefSeq" id="WP_162173849.1">
    <property type="nucleotide sequence ID" value="NZ_ARYK01000011.1"/>
</dbReference>
<dbReference type="PRINTS" id="PR00455">
    <property type="entry name" value="HTHTETR"/>
</dbReference>
<dbReference type="InterPro" id="IPR001647">
    <property type="entry name" value="HTH_TetR"/>
</dbReference>
<dbReference type="EMBL" id="ARYK01000011">
    <property type="protein sequence ID" value="KCZ87913.1"/>
    <property type="molecule type" value="Genomic_DNA"/>
</dbReference>
<proteinExistence type="predicted"/>
<dbReference type="Pfam" id="PF21306">
    <property type="entry name" value="TetR_C_40"/>
    <property type="match status" value="1"/>
</dbReference>
<accession>A0A059FBJ8</accession>
<dbReference type="SUPFAM" id="SSF46689">
    <property type="entry name" value="Homeodomain-like"/>
    <property type="match status" value="1"/>
</dbReference>
<protein>
    <submittedName>
        <fullName evidence="4">TetR family transcriptional regulator</fullName>
    </submittedName>
</protein>
<dbReference type="InterPro" id="IPR050109">
    <property type="entry name" value="HTH-type_TetR-like_transc_reg"/>
</dbReference>
<dbReference type="GO" id="GO:0003700">
    <property type="term" value="F:DNA-binding transcription factor activity"/>
    <property type="evidence" value="ECO:0007669"/>
    <property type="project" value="TreeGrafter"/>
</dbReference>
<dbReference type="eggNOG" id="COG1309">
    <property type="taxonomic scope" value="Bacteria"/>
</dbReference>
<dbReference type="PROSITE" id="PS50977">
    <property type="entry name" value="HTH_TETR_2"/>
    <property type="match status" value="1"/>
</dbReference>
<evidence type="ECO:0000313" key="5">
    <source>
        <dbReference type="Proteomes" id="UP000025171"/>
    </source>
</evidence>
<sequence length="216" mass="23783">MGADVSDKLFAIEASNLGKSERTRAQLMDAAIAVFARVGFEAASVNEITRTAGVANGTFYSHFKDKEDITSVVTARVATDIARQLEADMTGIENAVERVARGTRQFIHVGSERMNWGWTFFRAYQSVPELRRQVTEFLRRDLELGVRQGVFSVTVDSLLIDSMGGISNAFLLARLRGEIGEEGGSRAAEYQLRMLGVPPDQAKTAAWKTIKMVSTD</sequence>
<dbReference type="Proteomes" id="UP000025171">
    <property type="component" value="Unassembled WGS sequence"/>
</dbReference>
<dbReference type="PANTHER" id="PTHR30055:SF146">
    <property type="entry name" value="HTH-TYPE TRANSCRIPTIONAL DUAL REGULATOR CECR"/>
    <property type="match status" value="1"/>
</dbReference>
<feature type="DNA-binding region" description="H-T-H motif" evidence="2">
    <location>
        <begin position="44"/>
        <end position="63"/>
    </location>
</feature>